<dbReference type="OrthoDB" id="3248986at2759"/>
<dbReference type="PANTHER" id="PTHR46579:SF1">
    <property type="entry name" value="F5_8 TYPE C DOMAIN-CONTAINING PROTEIN"/>
    <property type="match status" value="1"/>
</dbReference>
<reference evidence="1 2" key="1">
    <citation type="submission" date="2014-04" db="EMBL/GenBank/DDBJ databases">
        <title>Evolutionary Origins and Diversification of the Mycorrhizal Mutualists.</title>
        <authorList>
            <consortium name="DOE Joint Genome Institute"/>
            <consortium name="Mycorrhizal Genomics Consortium"/>
            <person name="Kohler A."/>
            <person name="Kuo A."/>
            <person name="Nagy L.G."/>
            <person name="Floudas D."/>
            <person name="Copeland A."/>
            <person name="Barry K.W."/>
            <person name="Cichocki N."/>
            <person name="Veneault-Fourrey C."/>
            <person name="LaButti K."/>
            <person name="Lindquist E.A."/>
            <person name="Lipzen A."/>
            <person name="Lundell T."/>
            <person name="Morin E."/>
            <person name="Murat C."/>
            <person name="Riley R."/>
            <person name="Ohm R."/>
            <person name="Sun H."/>
            <person name="Tunlid A."/>
            <person name="Henrissat B."/>
            <person name="Grigoriev I.V."/>
            <person name="Hibbett D.S."/>
            <person name="Martin F."/>
        </authorList>
    </citation>
    <scope>NUCLEOTIDE SEQUENCE [LARGE SCALE GENOMIC DNA]</scope>
    <source>
        <strain evidence="1 2">FD-317 M1</strain>
    </source>
</reference>
<organism evidence="1 2">
    <name type="scientific">Collybiopsis luxurians FD-317 M1</name>
    <dbReference type="NCBI Taxonomy" id="944289"/>
    <lineage>
        <taxon>Eukaryota</taxon>
        <taxon>Fungi</taxon>
        <taxon>Dikarya</taxon>
        <taxon>Basidiomycota</taxon>
        <taxon>Agaricomycotina</taxon>
        <taxon>Agaricomycetes</taxon>
        <taxon>Agaricomycetidae</taxon>
        <taxon>Agaricales</taxon>
        <taxon>Marasmiineae</taxon>
        <taxon>Omphalotaceae</taxon>
        <taxon>Collybiopsis</taxon>
        <taxon>Collybiopsis luxurians</taxon>
    </lineage>
</organism>
<dbReference type="Proteomes" id="UP000053593">
    <property type="component" value="Unassembled WGS sequence"/>
</dbReference>
<name>A0A0D0B0Z8_9AGAR</name>
<evidence type="ECO:0000313" key="2">
    <source>
        <dbReference type="Proteomes" id="UP000053593"/>
    </source>
</evidence>
<dbReference type="AlphaFoldDB" id="A0A0D0B0Z8"/>
<proteinExistence type="predicted"/>
<gene>
    <name evidence="1" type="ORF">GYMLUDRAFT_173816</name>
</gene>
<dbReference type="EMBL" id="KN834795">
    <property type="protein sequence ID" value="KIK56755.1"/>
    <property type="molecule type" value="Genomic_DNA"/>
</dbReference>
<keyword evidence="2" id="KW-1185">Reference proteome</keyword>
<dbReference type="PANTHER" id="PTHR46579">
    <property type="entry name" value="F5/8 TYPE C DOMAIN-CONTAINING PROTEIN-RELATED"/>
    <property type="match status" value="1"/>
</dbReference>
<sequence length="370" mass="43107">MMLVCDMPAARLLAGFGHYTSDAHPCSMCKTRKSNFNHALDPEKLVPRTNKEHRQMAQAWLSAQTEDERKILYDENGVRWSELLRLDYWDVVQNTVIDPMHGFYLGICRRHCRQIWGMNASAKDCDGLWEMPTPSEEDQAAAKHVYQHGSSSTFNALKAESIRFLALEEGFDYRRNKKDLLDLLKQSAVLGIEMLTEVRKDMEKLNIPSWMAAAPNHPGEASHGKLTADQWRTLCTVNLPITLIRLWGSRPKDDRYHWMLQNFMHLVTALRLASMRTMTEEYIQRFETHMQTYLGEIIGFGQENPKAALYPHTTLTVYQHTMLHFGNLLRRFGPVHSWRCFAFEQFNYILQNIPTNSRFGTHRFEIRHAF</sequence>
<protein>
    <submittedName>
        <fullName evidence="1">Uncharacterized protein</fullName>
    </submittedName>
</protein>
<evidence type="ECO:0000313" key="1">
    <source>
        <dbReference type="EMBL" id="KIK56755.1"/>
    </source>
</evidence>
<accession>A0A0D0B0Z8</accession>
<dbReference type="HOGENOM" id="CLU_002101_1_0_1"/>